<evidence type="ECO:0000259" key="1">
    <source>
        <dbReference type="Pfam" id="PF16242"/>
    </source>
</evidence>
<protein>
    <recommendedName>
        <fullName evidence="1">General stress protein FMN-binding split barrel domain-containing protein</fullName>
    </recommendedName>
</protein>
<proteinExistence type="predicted"/>
<dbReference type="InterPro" id="IPR052917">
    <property type="entry name" value="Stress-Dev_Protein"/>
</dbReference>
<feature type="domain" description="General stress protein FMN-binding split barrel" evidence="1">
    <location>
        <begin position="10"/>
        <end position="156"/>
    </location>
</feature>
<name>A0A6J4K0Q1_9ACTN</name>
<dbReference type="InterPro" id="IPR038725">
    <property type="entry name" value="YdaG_split_barrel_FMN-bd"/>
</dbReference>
<accession>A0A6J4K0Q1</accession>
<dbReference type="Gene3D" id="2.30.110.10">
    <property type="entry name" value="Electron Transport, Fmn-binding Protein, Chain A"/>
    <property type="match status" value="1"/>
</dbReference>
<dbReference type="InterPro" id="IPR012349">
    <property type="entry name" value="Split_barrel_FMN-bd"/>
</dbReference>
<dbReference type="Pfam" id="PF16242">
    <property type="entry name" value="Pyrid_ox_like"/>
    <property type="match status" value="1"/>
</dbReference>
<dbReference type="EMBL" id="CADCTS010000098">
    <property type="protein sequence ID" value="CAA9292612.1"/>
    <property type="molecule type" value="Genomic_DNA"/>
</dbReference>
<sequence>MSHEQDSTGEQQAKVAELVAKSRIALVTTVAESGKLVSRPLAVQHRAFDGELWFFTQEPSHKTEQVARNPQVNVAFSSGDGWVSVSGTASVTKDQSTIDAFWNSHAEAWFDGGRHDPAVALLKVEADSAEYWSVEDPKLVTAVKYAKARLTGQQPDLGENHAVEL</sequence>
<dbReference type="PANTHER" id="PTHR34818">
    <property type="entry name" value="PROTEIN BLI-3"/>
    <property type="match status" value="1"/>
</dbReference>
<dbReference type="PANTHER" id="PTHR34818:SF1">
    <property type="entry name" value="PROTEIN BLI-3"/>
    <property type="match status" value="1"/>
</dbReference>
<organism evidence="2">
    <name type="scientific">uncultured Friedmanniella sp</name>
    <dbReference type="NCBI Taxonomy" id="335381"/>
    <lineage>
        <taxon>Bacteria</taxon>
        <taxon>Bacillati</taxon>
        <taxon>Actinomycetota</taxon>
        <taxon>Actinomycetes</taxon>
        <taxon>Propionibacteriales</taxon>
        <taxon>Nocardioidaceae</taxon>
        <taxon>Friedmanniella</taxon>
        <taxon>environmental samples</taxon>
    </lineage>
</organism>
<dbReference type="AlphaFoldDB" id="A0A6J4K0Q1"/>
<dbReference type="SUPFAM" id="SSF50475">
    <property type="entry name" value="FMN-binding split barrel"/>
    <property type="match status" value="1"/>
</dbReference>
<reference evidence="2" key="1">
    <citation type="submission" date="2020-02" db="EMBL/GenBank/DDBJ databases">
        <authorList>
            <person name="Meier V. D."/>
        </authorList>
    </citation>
    <scope>NUCLEOTIDE SEQUENCE</scope>
    <source>
        <strain evidence="2">AVDCRST_MAG48</strain>
    </source>
</reference>
<evidence type="ECO:0000313" key="2">
    <source>
        <dbReference type="EMBL" id="CAA9292612.1"/>
    </source>
</evidence>
<gene>
    <name evidence="2" type="ORF">AVDCRST_MAG48-656</name>
</gene>